<keyword evidence="3" id="KW-1185">Reference proteome</keyword>
<name>A0A3E2H3H2_SCYLI</name>
<accession>A0A3E2H3H2</accession>
<feature type="non-terminal residue" evidence="2">
    <location>
        <position position="1"/>
    </location>
</feature>
<protein>
    <submittedName>
        <fullName evidence="2">Uncharacterized protein</fullName>
    </submittedName>
</protein>
<evidence type="ECO:0000256" key="1">
    <source>
        <dbReference type="SAM" id="MobiDB-lite"/>
    </source>
</evidence>
<feature type="non-terminal residue" evidence="2">
    <location>
        <position position="103"/>
    </location>
</feature>
<comment type="caution">
    <text evidence="2">The sequence shown here is derived from an EMBL/GenBank/DDBJ whole genome shotgun (WGS) entry which is preliminary data.</text>
</comment>
<proteinExistence type="predicted"/>
<dbReference type="Proteomes" id="UP000258309">
    <property type="component" value="Unassembled WGS sequence"/>
</dbReference>
<evidence type="ECO:0000313" key="2">
    <source>
        <dbReference type="EMBL" id="RFU27940.1"/>
    </source>
</evidence>
<gene>
    <name evidence="2" type="ORF">B7463_g8390</name>
</gene>
<organism evidence="2 3">
    <name type="scientific">Scytalidium lignicola</name>
    <name type="common">Hyphomycete</name>
    <dbReference type="NCBI Taxonomy" id="5539"/>
    <lineage>
        <taxon>Eukaryota</taxon>
        <taxon>Fungi</taxon>
        <taxon>Dikarya</taxon>
        <taxon>Ascomycota</taxon>
        <taxon>Pezizomycotina</taxon>
        <taxon>Leotiomycetes</taxon>
        <taxon>Leotiomycetes incertae sedis</taxon>
        <taxon>Scytalidium</taxon>
    </lineage>
</organism>
<evidence type="ECO:0000313" key="3">
    <source>
        <dbReference type="Proteomes" id="UP000258309"/>
    </source>
</evidence>
<feature type="compositionally biased region" description="Basic residues" evidence="1">
    <location>
        <begin position="90"/>
        <end position="103"/>
    </location>
</feature>
<reference evidence="2 3" key="1">
    <citation type="submission" date="2018-05" db="EMBL/GenBank/DDBJ databases">
        <title>Draft genome sequence of Scytalidium lignicola DSM 105466, a ubiquitous saprotrophic fungus.</title>
        <authorList>
            <person name="Buettner E."/>
            <person name="Gebauer A.M."/>
            <person name="Hofrichter M."/>
            <person name="Liers C."/>
            <person name="Kellner H."/>
        </authorList>
    </citation>
    <scope>NUCLEOTIDE SEQUENCE [LARGE SCALE GENOMIC DNA]</scope>
    <source>
        <strain evidence="2 3">DSM 105466</strain>
    </source>
</reference>
<dbReference type="EMBL" id="NCSJ02000184">
    <property type="protein sequence ID" value="RFU27940.1"/>
    <property type="molecule type" value="Genomic_DNA"/>
</dbReference>
<sequence length="103" mass="11642">MRKIDGWLTVVGGRWSSAEDWAASTRLMQVPGGFTKILIRNSGEKKSVGRSLGEGEEVQMQESWIEGEKGTYQLELCLLEGKEENGEVGRRRKGWTGTKRKRE</sequence>
<dbReference type="AlphaFoldDB" id="A0A3E2H3H2"/>
<feature type="region of interest" description="Disordered" evidence="1">
    <location>
        <begin position="84"/>
        <end position="103"/>
    </location>
</feature>